<dbReference type="VEuPathDB" id="FungiDB:AJ78_00811"/>
<proteinExistence type="inferred from homology"/>
<dbReference type="AlphaFoldDB" id="A0A1J9PSG9"/>
<evidence type="ECO:0000313" key="7">
    <source>
        <dbReference type="Proteomes" id="UP000182235"/>
    </source>
</evidence>
<evidence type="ECO:0000256" key="4">
    <source>
        <dbReference type="ARBA" id="ARBA00022729"/>
    </source>
</evidence>
<dbReference type="InterPro" id="IPR034543">
    <property type="entry name" value="LCL2"/>
</dbReference>
<reference evidence="6 7" key="1">
    <citation type="submission" date="2015-07" db="EMBL/GenBank/DDBJ databases">
        <title>Emmonsia species relationships and genome sequence.</title>
        <authorList>
            <consortium name="The Broad Institute Genomics Platform"/>
            <person name="Cuomo C.A."/>
            <person name="Munoz J.F."/>
            <person name="Imamovic A."/>
            <person name="Priest M.E."/>
            <person name="Young S."/>
            <person name="Clay O.K."/>
            <person name="McEwen J.G."/>
        </authorList>
    </citation>
    <scope>NUCLEOTIDE SEQUENCE [LARGE SCALE GENOMIC DNA]</scope>
    <source>
        <strain evidence="6 7">UAMH 9510</strain>
    </source>
</reference>
<evidence type="ECO:0000256" key="5">
    <source>
        <dbReference type="SAM" id="SignalP"/>
    </source>
</evidence>
<gene>
    <name evidence="6" type="ORF">AJ78_00811</name>
</gene>
<comment type="function">
    <text evidence="1">Probable component of the endoplasmic reticulum-associated degradation (ERAD) pathway.</text>
</comment>
<evidence type="ECO:0000256" key="2">
    <source>
        <dbReference type="ARBA" id="ARBA00010545"/>
    </source>
</evidence>
<dbReference type="PANTHER" id="PTHR38425:SF1">
    <property type="entry name" value="LONG CHRONOLOGICAL LIFESPAN PROTEIN 2"/>
    <property type="match status" value="1"/>
</dbReference>
<keyword evidence="7" id="KW-1185">Reference proteome</keyword>
<feature type="signal peptide" evidence="5">
    <location>
        <begin position="1"/>
        <end position="21"/>
    </location>
</feature>
<accession>A0A1J9PSG9</accession>
<comment type="caution">
    <text evidence="6">The sequence shown here is derived from an EMBL/GenBank/DDBJ whole genome shotgun (WGS) entry which is preliminary data.</text>
</comment>
<protein>
    <recommendedName>
        <fullName evidence="3">Long chronological lifespan protein 2</fullName>
    </recommendedName>
</protein>
<comment type="similarity">
    <text evidence="2">Belongs to the LCL2 family.</text>
</comment>
<dbReference type="PANTHER" id="PTHR38425">
    <property type="entry name" value="LONG CHRONOLOGICAL LIFESPAN PROTEIN 2"/>
    <property type="match status" value="1"/>
</dbReference>
<keyword evidence="4 5" id="KW-0732">Signal</keyword>
<evidence type="ECO:0000256" key="3">
    <source>
        <dbReference type="ARBA" id="ARBA00018534"/>
    </source>
</evidence>
<organism evidence="6 7">
    <name type="scientific">Emergomyces pasteurianus Ep9510</name>
    <dbReference type="NCBI Taxonomy" id="1447872"/>
    <lineage>
        <taxon>Eukaryota</taxon>
        <taxon>Fungi</taxon>
        <taxon>Dikarya</taxon>
        <taxon>Ascomycota</taxon>
        <taxon>Pezizomycotina</taxon>
        <taxon>Eurotiomycetes</taxon>
        <taxon>Eurotiomycetidae</taxon>
        <taxon>Onygenales</taxon>
        <taxon>Ajellomycetaceae</taxon>
        <taxon>Emergomyces</taxon>
    </lineage>
</organism>
<name>A0A1J9PSG9_9EURO</name>
<dbReference type="STRING" id="1447872.A0A1J9PSG9"/>
<dbReference type="Proteomes" id="UP000182235">
    <property type="component" value="Unassembled WGS sequence"/>
</dbReference>
<dbReference type="OrthoDB" id="2234316at2759"/>
<evidence type="ECO:0000313" key="6">
    <source>
        <dbReference type="EMBL" id="OJD19198.1"/>
    </source>
</evidence>
<dbReference type="EMBL" id="LGRN01000015">
    <property type="protein sequence ID" value="OJD19198.1"/>
    <property type="molecule type" value="Genomic_DNA"/>
</dbReference>
<dbReference type="CDD" id="cd23996">
    <property type="entry name" value="LCL2-like"/>
    <property type="match status" value="1"/>
</dbReference>
<feature type="chain" id="PRO_5009656468" description="Long chronological lifespan protein 2" evidence="5">
    <location>
        <begin position="22"/>
        <end position="122"/>
    </location>
</feature>
<dbReference type="GO" id="GO:0036503">
    <property type="term" value="P:ERAD pathway"/>
    <property type="evidence" value="ECO:0007669"/>
    <property type="project" value="TreeGrafter"/>
</dbReference>
<sequence length="122" mass="13462">MIRILTGTFLGLLFLATVAQAQFQFFEHMFNGGQQQHQDSRDHDAPSDSSWYQRNYDNARCSGYLCPGSLACVSVAHHCPCQHPAVEDKFELGDGSAICVSKGGFKPGEAARKVELARKGWL</sequence>
<evidence type="ECO:0000256" key="1">
    <source>
        <dbReference type="ARBA" id="ARBA00002208"/>
    </source>
</evidence>